<feature type="region of interest" description="Disordered" evidence="1">
    <location>
        <begin position="92"/>
        <end position="111"/>
    </location>
</feature>
<evidence type="ECO:0000313" key="4">
    <source>
        <dbReference type="Proteomes" id="UP001301769"/>
    </source>
</evidence>
<reference evidence="3" key="2">
    <citation type="submission" date="2023-05" db="EMBL/GenBank/DDBJ databases">
        <authorList>
            <consortium name="Lawrence Berkeley National Laboratory"/>
            <person name="Steindorff A."/>
            <person name="Hensen N."/>
            <person name="Bonometti L."/>
            <person name="Westerberg I."/>
            <person name="Brannstrom I.O."/>
            <person name="Guillou S."/>
            <person name="Cros-Aarteil S."/>
            <person name="Calhoun S."/>
            <person name="Haridas S."/>
            <person name="Kuo A."/>
            <person name="Mondo S."/>
            <person name="Pangilinan J."/>
            <person name="Riley R."/>
            <person name="Labutti K."/>
            <person name="Andreopoulos B."/>
            <person name="Lipzen A."/>
            <person name="Chen C."/>
            <person name="Yanf M."/>
            <person name="Daum C."/>
            <person name="Ng V."/>
            <person name="Clum A."/>
            <person name="Ohm R."/>
            <person name="Martin F."/>
            <person name="Silar P."/>
            <person name="Natvig D."/>
            <person name="Lalanne C."/>
            <person name="Gautier V."/>
            <person name="Ament-Velasquez S.L."/>
            <person name="Kruys A."/>
            <person name="Hutchinson M.I."/>
            <person name="Powell A.J."/>
            <person name="Barry K."/>
            <person name="Miller A.N."/>
            <person name="Grigoriev I.V."/>
            <person name="Debuchy R."/>
            <person name="Gladieux P."/>
            <person name="Thoren M.H."/>
            <person name="Johannesson H."/>
        </authorList>
    </citation>
    <scope>NUCLEOTIDE SEQUENCE</scope>
    <source>
        <strain evidence="3">PSN293</strain>
    </source>
</reference>
<evidence type="ECO:0000256" key="2">
    <source>
        <dbReference type="SAM" id="Phobius"/>
    </source>
</evidence>
<accession>A0AAN6YC10</accession>
<keyword evidence="2" id="KW-0472">Membrane</keyword>
<keyword evidence="2" id="KW-1133">Transmembrane helix</keyword>
<reference evidence="3" key="1">
    <citation type="journal article" date="2023" name="Mol. Phylogenet. Evol.">
        <title>Genome-scale phylogeny and comparative genomics of the fungal order Sordariales.</title>
        <authorList>
            <person name="Hensen N."/>
            <person name="Bonometti L."/>
            <person name="Westerberg I."/>
            <person name="Brannstrom I.O."/>
            <person name="Guillou S."/>
            <person name="Cros-Aarteil S."/>
            <person name="Calhoun S."/>
            <person name="Haridas S."/>
            <person name="Kuo A."/>
            <person name="Mondo S."/>
            <person name="Pangilinan J."/>
            <person name="Riley R."/>
            <person name="LaButti K."/>
            <person name="Andreopoulos B."/>
            <person name="Lipzen A."/>
            <person name="Chen C."/>
            <person name="Yan M."/>
            <person name="Daum C."/>
            <person name="Ng V."/>
            <person name="Clum A."/>
            <person name="Steindorff A."/>
            <person name="Ohm R.A."/>
            <person name="Martin F."/>
            <person name="Silar P."/>
            <person name="Natvig D.O."/>
            <person name="Lalanne C."/>
            <person name="Gautier V."/>
            <person name="Ament-Velasquez S.L."/>
            <person name="Kruys A."/>
            <person name="Hutchinson M.I."/>
            <person name="Powell A.J."/>
            <person name="Barry K."/>
            <person name="Miller A.N."/>
            <person name="Grigoriev I.V."/>
            <person name="Debuchy R."/>
            <person name="Gladieux P."/>
            <person name="Hiltunen Thoren M."/>
            <person name="Johannesson H."/>
        </authorList>
    </citation>
    <scope>NUCLEOTIDE SEQUENCE</scope>
    <source>
        <strain evidence="3">PSN293</strain>
    </source>
</reference>
<sequence>MSQSGDRDGDALGAGGVVGIVILSIILTLLIMGPTFWITYRRGQKSSQRTIPTTNNSSSTGMETPELEAPAPVARRDHISLCDLAMWHEEHRNGEQQSTFGDSAGERRAKVRGDISSLRTCRLSEMEA</sequence>
<dbReference type="EMBL" id="MU858084">
    <property type="protein sequence ID" value="KAK4215105.1"/>
    <property type="molecule type" value="Genomic_DNA"/>
</dbReference>
<keyword evidence="4" id="KW-1185">Reference proteome</keyword>
<feature type="region of interest" description="Disordered" evidence="1">
    <location>
        <begin position="43"/>
        <end position="72"/>
    </location>
</feature>
<name>A0AAN6YC10_9PEZI</name>
<protein>
    <submittedName>
        <fullName evidence="3">Uncharacterized protein</fullName>
    </submittedName>
</protein>
<organism evidence="3 4">
    <name type="scientific">Rhypophila decipiens</name>
    <dbReference type="NCBI Taxonomy" id="261697"/>
    <lineage>
        <taxon>Eukaryota</taxon>
        <taxon>Fungi</taxon>
        <taxon>Dikarya</taxon>
        <taxon>Ascomycota</taxon>
        <taxon>Pezizomycotina</taxon>
        <taxon>Sordariomycetes</taxon>
        <taxon>Sordariomycetidae</taxon>
        <taxon>Sordariales</taxon>
        <taxon>Naviculisporaceae</taxon>
        <taxon>Rhypophila</taxon>
    </lineage>
</organism>
<proteinExistence type="predicted"/>
<dbReference type="AlphaFoldDB" id="A0AAN6YC10"/>
<evidence type="ECO:0000313" key="3">
    <source>
        <dbReference type="EMBL" id="KAK4215105.1"/>
    </source>
</evidence>
<evidence type="ECO:0000256" key="1">
    <source>
        <dbReference type="SAM" id="MobiDB-lite"/>
    </source>
</evidence>
<feature type="transmembrane region" description="Helical" evidence="2">
    <location>
        <begin position="12"/>
        <end position="40"/>
    </location>
</feature>
<comment type="caution">
    <text evidence="3">The sequence shown here is derived from an EMBL/GenBank/DDBJ whole genome shotgun (WGS) entry which is preliminary data.</text>
</comment>
<keyword evidence="2" id="KW-0812">Transmembrane</keyword>
<gene>
    <name evidence="3" type="ORF">QBC37DRAFT_372410</name>
</gene>
<feature type="compositionally biased region" description="Polar residues" evidence="1">
    <location>
        <begin position="45"/>
        <end position="62"/>
    </location>
</feature>
<dbReference type="Proteomes" id="UP001301769">
    <property type="component" value="Unassembled WGS sequence"/>
</dbReference>